<dbReference type="PANTHER" id="PTHR30332">
    <property type="entry name" value="PROBABLE GENERAL SECRETION PATHWAY PROTEIN D"/>
    <property type="match status" value="1"/>
</dbReference>
<evidence type="ECO:0000313" key="6">
    <source>
        <dbReference type="EMBL" id="MDG3004742.1"/>
    </source>
</evidence>
<organism evidence="6 7">
    <name type="scientific">Paludisphaera mucosa</name>
    <dbReference type="NCBI Taxonomy" id="3030827"/>
    <lineage>
        <taxon>Bacteria</taxon>
        <taxon>Pseudomonadati</taxon>
        <taxon>Planctomycetota</taxon>
        <taxon>Planctomycetia</taxon>
        <taxon>Isosphaerales</taxon>
        <taxon>Isosphaeraceae</taxon>
        <taxon>Paludisphaera</taxon>
    </lineage>
</organism>
<dbReference type="RefSeq" id="WP_277861095.1">
    <property type="nucleotide sequence ID" value="NZ_JARRAG010000002.1"/>
</dbReference>
<feature type="region of interest" description="Disordered" evidence="2">
    <location>
        <begin position="226"/>
        <end position="259"/>
    </location>
</feature>
<evidence type="ECO:0000259" key="4">
    <source>
        <dbReference type="Pfam" id="PF00263"/>
    </source>
</evidence>
<evidence type="ECO:0000256" key="2">
    <source>
        <dbReference type="SAM" id="MobiDB-lite"/>
    </source>
</evidence>
<feature type="chain" id="PRO_5047058306" evidence="3">
    <location>
        <begin position="36"/>
        <end position="640"/>
    </location>
</feature>
<comment type="similarity">
    <text evidence="1">Belongs to the bacterial secretin family.</text>
</comment>
<evidence type="ECO:0000313" key="7">
    <source>
        <dbReference type="Proteomes" id="UP001216907"/>
    </source>
</evidence>
<dbReference type="Pfam" id="PF00263">
    <property type="entry name" value="Secretin"/>
    <property type="match status" value="1"/>
</dbReference>
<protein>
    <submittedName>
        <fullName evidence="6">Pilus assembly protein N-terminal domain-containing protein</fullName>
    </submittedName>
</protein>
<dbReference type="Pfam" id="PF13629">
    <property type="entry name" value="T2SS-T3SS_pil_N"/>
    <property type="match status" value="1"/>
</dbReference>
<keyword evidence="7" id="KW-1185">Reference proteome</keyword>
<dbReference type="Proteomes" id="UP001216907">
    <property type="component" value="Unassembled WGS sequence"/>
</dbReference>
<dbReference type="InterPro" id="IPR004846">
    <property type="entry name" value="T2SS/T3SS_dom"/>
</dbReference>
<feature type="domain" description="Type II/III secretion system secretin-like" evidence="4">
    <location>
        <begin position="403"/>
        <end position="571"/>
    </location>
</feature>
<name>A0ABT6FB41_9BACT</name>
<feature type="domain" description="Pilus formation protein N-terminal" evidence="5">
    <location>
        <begin position="80"/>
        <end position="155"/>
    </location>
</feature>
<feature type="compositionally biased region" description="Low complexity" evidence="2">
    <location>
        <begin position="240"/>
        <end position="259"/>
    </location>
</feature>
<accession>A0ABT6FB41</accession>
<keyword evidence="3" id="KW-0732">Signal</keyword>
<dbReference type="InterPro" id="IPR001775">
    <property type="entry name" value="GspD/PilQ"/>
</dbReference>
<feature type="signal peptide" evidence="3">
    <location>
        <begin position="1"/>
        <end position="35"/>
    </location>
</feature>
<evidence type="ECO:0000256" key="3">
    <source>
        <dbReference type="SAM" id="SignalP"/>
    </source>
</evidence>
<sequence>MNDRPRKSRATPGLRPATRILVAAAALFARGLAAAAQEPPRPVVALPPPPRVEAAVPEVDALPPPADAKAPVLSGDGSPSGTIEIKVGHGRFLTFPEDIAQPNKAVPFLAVGDPTVADFFQVGPRRIRLMGKRLGTTDLTIATASGRTFEYELRVVPDLAALGVELQRLFPDARLTLSPLRDKVVVEGQARDASQVARIISTIDGYIRNVQRVSILGQVGDALNVMEGRDPNAPEEAANPDGSPSAPPQQGGSPGFSGELAGAGGGLLGSMGPAAAGMGGMGGAIMPPSTPGSMTANQIAANQVQVINLIHVPTSQQVLLKVRVAELNRTAFRQIGADFLASIPQFASLFGTQIGGSTFVPGQIGRTTFNPILPPDARDMTLGTGTTLFGTFSDARFNAVLQALRRNNLLKILAEPNLVTLNGHQANFLAGGQFPVPVNSGLGGGVGGGNVQVEFKDFGVRLAFLPIIEDGETIRLTVDPEVSSIDFSLGTTLVPGGSPVPGLNIRRSHTTVELRQGETLAIAGLMQLALDGQTQRIPGLGDLPYIGAFFSNTTSNRIEKELVVLVTPYLVEPMRPGQVPPTPGDEVDQPNDLEFFLMNRIEGRTGVDARATTMYDDPLHLVRPALVERKYLIGPVGYSK</sequence>
<evidence type="ECO:0000256" key="1">
    <source>
        <dbReference type="RuleBase" id="RU004003"/>
    </source>
</evidence>
<comment type="caution">
    <text evidence="6">The sequence shown here is derived from an EMBL/GenBank/DDBJ whole genome shotgun (WGS) entry which is preliminary data.</text>
</comment>
<reference evidence="6 7" key="1">
    <citation type="submission" date="2023-03" db="EMBL/GenBank/DDBJ databases">
        <title>Paludisphaera mucosa sp. nov. a novel planctomycete from northern fen.</title>
        <authorList>
            <person name="Ivanova A."/>
        </authorList>
    </citation>
    <scope>NUCLEOTIDE SEQUENCE [LARGE SCALE GENOMIC DNA]</scope>
    <source>
        <strain evidence="6 7">Pla2</strain>
    </source>
</reference>
<dbReference type="EMBL" id="JARRAG010000002">
    <property type="protein sequence ID" value="MDG3004742.1"/>
    <property type="molecule type" value="Genomic_DNA"/>
</dbReference>
<dbReference type="PANTHER" id="PTHR30332:SF17">
    <property type="entry name" value="TYPE IV PILIATION SYSTEM PROTEIN DR_0774-RELATED"/>
    <property type="match status" value="1"/>
</dbReference>
<dbReference type="PRINTS" id="PR00811">
    <property type="entry name" value="BCTERIALGSPD"/>
</dbReference>
<evidence type="ECO:0000259" key="5">
    <source>
        <dbReference type="Pfam" id="PF13629"/>
    </source>
</evidence>
<dbReference type="InterPro" id="IPR032789">
    <property type="entry name" value="T2SS-T3SS_pil_N"/>
</dbReference>
<dbReference type="InterPro" id="IPR050810">
    <property type="entry name" value="Bact_Secretion_Sys_Channel"/>
</dbReference>
<gene>
    <name evidence="6" type="ORF">PZE19_13215</name>
</gene>
<proteinExistence type="inferred from homology"/>